<dbReference type="AlphaFoldDB" id="A0A2M6XTK4"/>
<comment type="caution">
    <text evidence="2">The sequence shown here is derived from an EMBL/GenBank/DDBJ whole genome shotgun (WGS) entry which is preliminary data.</text>
</comment>
<organism evidence="2 3">
    <name type="scientific">Candidatus Kuenenbacteria bacterium CG08_land_8_20_14_0_20_37_23</name>
    <dbReference type="NCBI Taxonomy" id="1974617"/>
    <lineage>
        <taxon>Bacteria</taxon>
        <taxon>Candidatus Kueneniibacteriota</taxon>
    </lineage>
</organism>
<dbReference type="InterPro" id="IPR007607">
    <property type="entry name" value="BacA/B"/>
</dbReference>
<evidence type="ECO:0008006" key="4">
    <source>
        <dbReference type="Google" id="ProtNLM"/>
    </source>
</evidence>
<comment type="similarity">
    <text evidence="1">Belongs to the bactofilin family.</text>
</comment>
<dbReference type="EMBL" id="PEXX01000005">
    <property type="protein sequence ID" value="PIU10967.1"/>
    <property type="molecule type" value="Genomic_DNA"/>
</dbReference>
<gene>
    <name evidence="2" type="ORF">COT27_00285</name>
</gene>
<dbReference type="Proteomes" id="UP000230586">
    <property type="component" value="Unassembled WGS sequence"/>
</dbReference>
<dbReference type="PANTHER" id="PTHR35024:SF4">
    <property type="entry name" value="POLYMER-FORMING CYTOSKELETAL PROTEIN"/>
    <property type="match status" value="1"/>
</dbReference>
<evidence type="ECO:0000256" key="1">
    <source>
        <dbReference type="ARBA" id="ARBA00044755"/>
    </source>
</evidence>
<name>A0A2M6XTK4_9BACT</name>
<evidence type="ECO:0000313" key="3">
    <source>
        <dbReference type="Proteomes" id="UP000230586"/>
    </source>
</evidence>
<dbReference type="Pfam" id="PF04519">
    <property type="entry name" value="Bactofilin"/>
    <property type="match status" value="1"/>
</dbReference>
<reference evidence="3" key="1">
    <citation type="submission" date="2017-09" db="EMBL/GenBank/DDBJ databases">
        <title>Depth-based differentiation of microbial function through sediment-hosted aquifers and enrichment of novel symbionts in the deep terrestrial subsurface.</title>
        <authorList>
            <person name="Probst A.J."/>
            <person name="Ladd B."/>
            <person name="Jarett J.K."/>
            <person name="Geller-Mcgrath D.E."/>
            <person name="Sieber C.M.K."/>
            <person name="Emerson J.B."/>
            <person name="Anantharaman K."/>
            <person name="Thomas B.C."/>
            <person name="Malmstrom R."/>
            <person name="Stieglmeier M."/>
            <person name="Klingl A."/>
            <person name="Woyke T."/>
            <person name="Ryan C.M."/>
            <person name="Banfield J.F."/>
        </authorList>
    </citation>
    <scope>NUCLEOTIDE SEQUENCE [LARGE SCALE GENOMIC DNA]</scope>
</reference>
<protein>
    <recommendedName>
        <fullName evidence="4">Cell shape determination protein CcmA</fullName>
    </recommendedName>
</protein>
<dbReference type="PANTHER" id="PTHR35024">
    <property type="entry name" value="HYPOTHETICAL CYTOSOLIC PROTEIN"/>
    <property type="match status" value="1"/>
</dbReference>
<proteinExistence type="inferred from homology"/>
<evidence type="ECO:0000313" key="2">
    <source>
        <dbReference type="EMBL" id="PIU10967.1"/>
    </source>
</evidence>
<accession>A0A2M6XTK4</accession>
<sequence>MFKEKKEETIEGVDTIIGPSVSVDGNFKGEGNIIVEGELRGSLKTNGFLKASDSSLIVATISADSAEISGQISGNIKIKNNLDVKETAVIEGDIETKTISIAYGAIINGNVKMKSERVIKKDDVAPATEEEIEEK</sequence>